<keyword evidence="4" id="KW-1185">Reference proteome</keyword>
<gene>
    <name evidence="3" type="ORF">ACFP1B_05330</name>
</gene>
<dbReference type="RefSeq" id="WP_344516220.1">
    <property type="nucleotide sequence ID" value="NZ_BAAATU010000037.1"/>
</dbReference>
<feature type="transmembrane region" description="Helical" evidence="2">
    <location>
        <begin position="333"/>
        <end position="358"/>
    </location>
</feature>
<feature type="transmembrane region" description="Helical" evidence="2">
    <location>
        <begin position="294"/>
        <end position="313"/>
    </location>
</feature>
<evidence type="ECO:0000313" key="4">
    <source>
        <dbReference type="Proteomes" id="UP001596200"/>
    </source>
</evidence>
<sequence length="489" mass="53627">MFEEALADRGWPVLEKRGGTASVVTDRSFWYTIEARFPGSRINAVRGARERIELISDELQLDLNVEVADRVVRDPADRPQWYAYDRPVTHPHTVPLPRRERWAERWNTWRAETLGLRDTGRLITATSSSAAQNHASRPLPGIRSQPRRVAARRSGGATRPIPAGIGTRRRSRQQLSWLFVLMAVWCWSGARVADVWQGGFASWCGFGLFALCLVPAGAAVIRRGFPQASQTEAFVGAGTLGAVGVGLGMNMVRMQPEAGNASHGLTYLMAGFIVFNGIRLLVRQWSWRAVAPWLIPTILPIVLGFVPSIGVGLHASYLDAFDLNAEDVDVPHVWQFIASVKFTAVMNLWLIALAGLGYMLHLHWLVRERWVGYAFLLVLSAMLFLAGAWGRGLEPAGAAGRDAVAAAKSGRTPAPYFGVAPEWVCAHPIGKVEAIPVDGGEFVPTRPYLKVGDAGGTVVLWDASEEQALKMPMSKLRIVPEDRRPASCG</sequence>
<feature type="transmembrane region" description="Helical" evidence="2">
    <location>
        <begin position="264"/>
        <end position="282"/>
    </location>
</feature>
<evidence type="ECO:0000256" key="2">
    <source>
        <dbReference type="SAM" id="Phobius"/>
    </source>
</evidence>
<keyword evidence="2" id="KW-0812">Transmembrane</keyword>
<comment type="caution">
    <text evidence="3">The sequence shown here is derived from an EMBL/GenBank/DDBJ whole genome shotgun (WGS) entry which is preliminary data.</text>
</comment>
<feature type="transmembrane region" description="Helical" evidence="2">
    <location>
        <begin position="175"/>
        <end position="193"/>
    </location>
</feature>
<dbReference type="Proteomes" id="UP001596200">
    <property type="component" value="Unassembled WGS sequence"/>
</dbReference>
<reference evidence="4" key="1">
    <citation type="journal article" date="2019" name="Int. J. Syst. Evol. Microbiol.">
        <title>The Global Catalogue of Microorganisms (GCM) 10K type strain sequencing project: providing services to taxonomists for standard genome sequencing and annotation.</title>
        <authorList>
            <consortium name="The Broad Institute Genomics Platform"/>
            <consortium name="The Broad Institute Genome Sequencing Center for Infectious Disease"/>
            <person name="Wu L."/>
            <person name="Ma J."/>
        </authorList>
    </citation>
    <scope>NUCLEOTIDE SEQUENCE [LARGE SCALE GENOMIC DNA]</scope>
    <source>
        <strain evidence="4">JCM 4147</strain>
    </source>
</reference>
<keyword evidence="2" id="KW-0472">Membrane</keyword>
<protein>
    <submittedName>
        <fullName evidence="3">Uncharacterized protein</fullName>
    </submittedName>
</protein>
<feature type="transmembrane region" description="Helical" evidence="2">
    <location>
        <begin position="370"/>
        <end position="389"/>
    </location>
</feature>
<organism evidence="3 4">
    <name type="scientific">Streptomyces pulveraceus</name>
    <dbReference type="NCBI Taxonomy" id="68258"/>
    <lineage>
        <taxon>Bacteria</taxon>
        <taxon>Bacillati</taxon>
        <taxon>Actinomycetota</taxon>
        <taxon>Actinomycetes</taxon>
        <taxon>Kitasatosporales</taxon>
        <taxon>Streptomycetaceae</taxon>
        <taxon>Streptomyces</taxon>
    </lineage>
</organism>
<proteinExistence type="predicted"/>
<keyword evidence="2" id="KW-1133">Transmembrane helix</keyword>
<name>A0ABW1GDP6_9ACTN</name>
<dbReference type="EMBL" id="JBHSPU010000005">
    <property type="protein sequence ID" value="MFC5912854.1"/>
    <property type="molecule type" value="Genomic_DNA"/>
</dbReference>
<feature type="transmembrane region" description="Helical" evidence="2">
    <location>
        <begin position="199"/>
        <end position="221"/>
    </location>
</feature>
<accession>A0ABW1GDP6</accession>
<feature type="transmembrane region" description="Helical" evidence="2">
    <location>
        <begin position="233"/>
        <end position="252"/>
    </location>
</feature>
<evidence type="ECO:0000313" key="3">
    <source>
        <dbReference type="EMBL" id="MFC5912854.1"/>
    </source>
</evidence>
<evidence type="ECO:0000256" key="1">
    <source>
        <dbReference type="SAM" id="MobiDB-lite"/>
    </source>
</evidence>
<feature type="region of interest" description="Disordered" evidence="1">
    <location>
        <begin position="127"/>
        <end position="164"/>
    </location>
</feature>